<protein>
    <submittedName>
        <fullName evidence="2">Uncharacterized protein</fullName>
    </submittedName>
</protein>
<sequence length="48" mass="5220">MVGVEGREARPVVVTSSRRTATLQHPPRLTGNNIIPNIASNNGIQLRQ</sequence>
<dbReference type="AlphaFoldDB" id="U4LVZ1"/>
<dbReference type="EMBL" id="HF935976">
    <property type="protein sequence ID" value="CCX32976.1"/>
    <property type="molecule type" value="Genomic_DNA"/>
</dbReference>
<evidence type="ECO:0000313" key="3">
    <source>
        <dbReference type="Proteomes" id="UP000018144"/>
    </source>
</evidence>
<feature type="compositionally biased region" description="Polar residues" evidence="1">
    <location>
        <begin position="14"/>
        <end position="23"/>
    </location>
</feature>
<keyword evidence="3" id="KW-1185">Reference proteome</keyword>
<feature type="compositionally biased region" description="Polar residues" evidence="1">
    <location>
        <begin position="30"/>
        <end position="48"/>
    </location>
</feature>
<accession>U4LVZ1</accession>
<name>U4LVZ1_PYROM</name>
<evidence type="ECO:0000256" key="1">
    <source>
        <dbReference type="SAM" id="MobiDB-lite"/>
    </source>
</evidence>
<dbReference type="Proteomes" id="UP000018144">
    <property type="component" value="Unassembled WGS sequence"/>
</dbReference>
<feature type="compositionally biased region" description="Basic and acidic residues" evidence="1">
    <location>
        <begin position="1"/>
        <end position="10"/>
    </location>
</feature>
<evidence type="ECO:0000313" key="2">
    <source>
        <dbReference type="EMBL" id="CCX32976.1"/>
    </source>
</evidence>
<proteinExistence type="predicted"/>
<organism evidence="2 3">
    <name type="scientific">Pyronema omphalodes (strain CBS 100304)</name>
    <name type="common">Pyronema confluens</name>
    <dbReference type="NCBI Taxonomy" id="1076935"/>
    <lineage>
        <taxon>Eukaryota</taxon>
        <taxon>Fungi</taxon>
        <taxon>Dikarya</taxon>
        <taxon>Ascomycota</taxon>
        <taxon>Pezizomycotina</taxon>
        <taxon>Pezizomycetes</taxon>
        <taxon>Pezizales</taxon>
        <taxon>Pyronemataceae</taxon>
        <taxon>Pyronema</taxon>
    </lineage>
</organism>
<reference evidence="2 3" key="1">
    <citation type="journal article" date="2013" name="PLoS Genet.">
        <title>The genome and development-dependent transcriptomes of Pyronema confluens: a window into fungal evolution.</title>
        <authorList>
            <person name="Traeger S."/>
            <person name="Altegoer F."/>
            <person name="Freitag M."/>
            <person name="Gabaldon T."/>
            <person name="Kempken F."/>
            <person name="Kumar A."/>
            <person name="Marcet-Houben M."/>
            <person name="Poggeler S."/>
            <person name="Stajich J.E."/>
            <person name="Nowrousian M."/>
        </authorList>
    </citation>
    <scope>NUCLEOTIDE SEQUENCE [LARGE SCALE GENOMIC DNA]</scope>
    <source>
        <strain evidence="3">CBS 100304</strain>
        <tissue evidence="2">Vegetative mycelium</tissue>
    </source>
</reference>
<feature type="region of interest" description="Disordered" evidence="1">
    <location>
        <begin position="1"/>
        <end position="48"/>
    </location>
</feature>
<gene>
    <name evidence="2" type="ORF">PCON_14001</name>
</gene>